<accession>A0A5B8FTH0</accession>
<dbReference type="InterPro" id="IPR036412">
    <property type="entry name" value="HAD-like_sf"/>
</dbReference>
<dbReference type="OrthoDB" id="7192139at2"/>
<proteinExistence type="predicted"/>
<sequence>MTLDAALHSEIRDLRLDADRPLLIVDADEVLIHFAEHLTRWLAAQGWVLRLTEYRLDGAIRHAQTGQAPGAFQLRELLDGFIDSETRQQLAVTGAAEALAALSREMQVVVLTNVPARARADRVANLAGLGMDYPLLANAGPKGPALAALARRMSAPVAFVDDSPLQIESAARLAASVRRIHFSGSEMLRTILPPVPQAHHAALSWEEIATLLRA</sequence>
<keyword evidence="2" id="KW-1185">Reference proteome</keyword>
<reference evidence="1 2" key="1">
    <citation type="submission" date="2019-06" db="EMBL/GenBank/DDBJ databases">
        <title>Genome sequence of Rhodobacteraceae bacterium D4M1.</title>
        <authorList>
            <person name="Cao J."/>
        </authorList>
    </citation>
    <scope>NUCLEOTIDE SEQUENCE [LARGE SCALE GENOMIC DNA]</scope>
    <source>
        <strain evidence="1 2">D4M1</strain>
    </source>
</reference>
<dbReference type="SUPFAM" id="SSF56784">
    <property type="entry name" value="HAD-like"/>
    <property type="match status" value="1"/>
</dbReference>
<gene>
    <name evidence="1" type="ORF">FDP22_00115</name>
</gene>
<evidence type="ECO:0008006" key="3">
    <source>
        <dbReference type="Google" id="ProtNLM"/>
    </source>
</evidence>
<name>A0A5B8FTH0_9RHOB</name>
<dbReference type="EMBL" id="CP040818">
    <property type="protein sequence ID" value="QDL90340.1"/>
    <property type="molecule type" value="Genomic_DNA"/>
</dbReference>
<evidence type="ECO:0000313" key="2">
    <source>
        <dbReference type="Proteomes" id="UP000305888"/>
    </source>
</evidence>
<dbReference type="KEGG" id="ppru:FDP22_00115"/>
<evidence type="ECO:0000313" key="1">
    <source>
        <dbReference type="EMBL" id="QDL90340.1"/>
    </source>
</evidence>
<dbReference type="Proteomes" id="UP000305888">
    <property type="component" value="Chromosome"/>
</dbReference>
<protein>
    <recommendedName>
        <fullName evidence="3">HAD family hydrolase</fullName>
    </recommendedName>
</protein>
<dbReference type="AlphaFoldDB" id="A0A5B8FTH0"/>
<organism evidence="1 2">
    <name type="scientific">Paroceanicella profunda</name>
    <dbReference type="NCBI Taxonomy" id="2579971"/>
    <lineage>
        <taxon>Bacteria</taxon>
        <taxon>Pseudomonadati</taxon>
        <taxon>Pseudomonadota</taxon>
        <taxon>Alphaproteobacteria</taxon>
        <taxon>Rhodobacterales</taxon>
        <taxon>Paracoccaceae</taxon>
        <taxon>Paroceanicella</taxon>
    </lineage>
</organism>
<dbReference type="RefSeq" id="WP_138575829.1">
    <property type="nucleotide sequence ID" value="NZ_CP040818.1"/>
</dbReference>